<dbReference type="EMBL" id="JAKUCV010002279">
    <property type="protein sequence ID" value="KAJ4843273.1"/>
    <property type="molecule type" value="Genomic_DNA"/>
</dbReference>
<dbReference type="PANTHER" id="PTHR33116:SF78">
    <property type="entry name" value="OS12G0587133 PROTEIN"/>
    <property type="match status" value="1"/>
</dbReference>
<comment type="caution">
    <text evidence="1">The sequence shown here is derived from an EMBL/GenBank/DDBJ whole genome shotgun (WGS) entry which is preliminary data.</text>
</comment>
<evidence type="ECO:0000313" key="2">
    <source>
        <dbReference type="Proteomes" id="UP001141552"/>
    </source>
</evidence>
<reference evidence="1" key="1">
    <citation type="submission" date="2022-02" db="EMBL/GenBank/DDBJ databases">
        <authorList>
            <person name="Henning P.M."/>
            <person name="McCubbin A.G."/>
            <person name="Shore J.S."/>
        </authorList>
    </citation>
    <scope>NUCLEOTIDE SEQUENCE</scope>
    <source>
        <strain evidence="1">F60SS</strain>
        <tissue evidence="1">Leaves</tissue>
    </source>
</reference>
<protein>
    <recommendedName>
        <fullName evidence="3">Reverse transcriptase zinc-binding domain-containing protein</fullName>
    </recommendedName>
</protein>
<dbReference type="OrthoDB" id="1938246at2759"/>
<evidence type="ECO:0008006" key="3">
    <source>
        <dbReference type="Google" id="ProtNLM"/>
    </source>
</evidence>
<name>A0A9Q0G465_9ROSI</name>
<dbReference type="AlphaFoldDB" id="A0A9Q0G465"/>
<dbReference type="PANTHER" id="PTHR33116">
    <property type="entry name" value="REVERSE TRANSCRIPTASE ZINC-BINDING DOMAIN-CONTAINING PROTEIN-RELATED-RELATED"/>
    <property type="match status" value="1"/>
</dbReference>
<keyword evidence="2" id="KW-1185">Reference proteome</keyword>
<accession>A0A9Q0G465</accession>
<organism evidence="1 2">
    <name type="scientific">Turnera subulata</name>
    <dbReference type="NCBI Taxonomy" id="218843"/>
    <lineage>
        <taxon>Eukaryota</taxon>
        <taxon>Viridiplantae</taxon>
        <taxon>Streptophyta</taxon>
        <taxon>Embryophyta</taxon>
        <taxon>Tracheophyta</taxon>
        <taxon>Spermatophyta</taxon>
        <taxon>Magnoliopsida</taxon>
        <taxon>eudicotyledons</taxon>
        <taxon>Gunneridae</taxon>
        <taxon>Pentapetalae</taxon>
        <taxon>rosids</taxon>
        <taxon>fabids</taxon>
        <taxon>Malpighiales</taxon>
        <taxon>Passifloraceae</taxon>
        <taxon>Turnera</taxon>
    </lineage>
</organism>
<sequence>MQASRLPAAICAKIEKVCRKFIWGDKDDGRKVHLINWKTVCQPRGCGGVGLKKMGAMNQAFLMKLCWNLFHHRDKFWARILYHKYGVSFGLIPTLPHKRSASFLWRAISEVWPRFLNGVLWRIGNGTGISFWFDKWGGCERALAFLVHKEIPSILVGATVAEMVTASGQWDWAKFQELLPTGSLMKIAAMLTPHEGLGADRIAWAGTTNGEFSVSSAYELNPFLLPSLGIDPDLAMALPSKYNLTTPANC</sequence>
<gene>
    <name evidence="1" type="ORF">Tsubulata_009883</name>
</gene>
<reference evidence="1" key="2">
    <citation type="journal article" date="2023" name="Plants (Basel)">
        <title>Annotation of the Turnera subulata (Passifloraceae) Draft Genome Reveals the S-Locus Evolved after the Divergence of Turneroideae from Passifloroideae in a Stepwise Manner.</title>
        <authorList>
            <person name="Henning P.M."/>
            <person name="Roalson E.H."/>
            <person name="Mir W."/>
            <person name="McCubbin A.G."/>
            <person name="Shore J.S."/>
        </authorList>
    </citation>
    <scope>NUCLEOTIDE SEQUENCE</scope>
    <source>
        <strain evidence="1">F60SS</strain>
    </source>
</reference>
<dbReference type="Proteomes" id="UP001141552">
    <property type="component" value="Unassembled WGS sequence"/>
</dbReference>
<evidence type="ECO:0000313" key="1">
    <source>
        <dbReference type="EMBL" id="KAJ4843273.1"/>
    </source>
</evidence>
<proteinExistence type="predicted"/>